<organism evidence="8 9">
    <name type="scientific">Nitratireductor indicus C115</name>
    <dbReference type="NCBI Taxonomy" id="1231190"/>
    <lineage>
        <taxon>Bacteria</taxon>
        <taxon>Pseudomonadati</taxon>
        <taxon>Pseudomonadota</taxon>
        <taxon>Alphaproteobacteria</taxon>
        <taxon>Hyphomicrobiales</taxon>
        <taxon>Phyllobacteriaceae</taxon>
        <taxon>Nitratireductor</taxon>
    </lineage>
</organism>
<protein>
    <submittedName>
        <fullName evidence="8">Molybdenum ABC transporter periplasmic molybdate-binding protein</fullName>
    </submittedName>
</protein>
<dbReference type="PANTHER" id="PTHR30632:SF14">
    <property type="entry name" value="TUNGSTATE_MOLYBDATE_CHROMATE-BINDING PROTEIN MODA"/>
    <property type="match status" value="1"/>
</dbReference>
<dbReference type="GO" id="GO:1901359">
    <property type="term" value="F:tungstate binding"/>
    <property type="evidence" value="ECO:0007669"/>
    <property type="project" value="UniProtKB-ARBA"/>
</dbReference>
<evidence type="ECO:0000256" key="6">
    <source>
        <dbReference type="PIRSR" id="PIRSR004846-1"/>
    </source>
</evidence>
<evidence type="ECO:0000313" key="9">
    <source>
        <dbReference type="Proteomes" id="UP000007374"/>
    </source>
</evidence>
<keyword evidence="3 6" id="KW-0479">Metal-binding</keyword>
<gene>
    <name evidence="8" type="ORF">NA8A_10463</name>
</gene>
<comment type="subunit">
    <text evidence="5">The complex is composed of two ATP-binding proteins (ModC), two transmembrane proteins (ModB) and a solute-binding protein (ModA).</text>
</comment>
<dbReference type="PIRSF" id="PIRSF004846">
    <property type="entry name" value="ModA"/>
    <property type="match status" value="1"/>
</dbReference>
<keyword evidence="2 6" id="KW-0500">Molybdenum</keyword>
<keyword evidence="9" id="KW-1185">Reference proteome</keyword>
<feature type="binding site" evidence="6">
    <location>
        <position position="77"/>
    </location>
    <ligand>
        <name>molybdate</name>
        <dbReference type="ChEBI" id="CHEBI:36264"/>
    </ligand>
</feature>
<accession>K2N502</accession>
<evidence type="ECO:0000313" key="8">
    <source>
        <dbReference type="EMBL" id="EKF42478.1"/>
    </source>
</evidence>
<dbReference type="SUPFAM" id="SSF53850">
    <property type="entry name" value="Periplasmic binding protein-like II"/>
    <property type="match status" value="1"/>
</dbReference>
<comment type="caution">
    <text evidence="8">The sequence shown here is derived from an EMBL/GenBank/DDBJ whole genome shotgun (WGS) entry which is preliminary data.</text>
</comment>
<dbReference type="Proteomes" id="UP000007374">
    <property type="component" value="Unassembled WGS sequence"/>
</dbReference>
<feature type="binding site" evidence="6">
    <location>
        <position position="184"/>
    </location>
    <ligand>
        <name>molybdate</name>
        <dbReference type="ChEBI" id="CHEBI:36264"/>
    </ligand>
</feature>
<dbReference type="EMBL" id="AMSI01000006">
    <property type="protein sequence ID" value="EKF42478.1"/>
    <property type="molecule type" value="Genomic_DNA"/>
</dbReference>
<feature type="chain" id="PRO_5003865118" evidence="7">
    <location>
        <begin position="41"/>
        <end position="268"/>
    </location>
</feature>
<dbReference type="FunFam" id="3.40.190.10:FF:000035">
    <property type="entry name" value="Molybdate ABC transporter substrate-binding protein"/>
    <property type="match status" value="1"/>
</dbReference>
<name>K2N502_9HYPH</name>
<dbReference type="PANTHER" id="PTHR30632">
    <property type="entry name" value="MOLYBDATE-BINDING PERIPLASMIC PROTEIN"/>
    <property type="match status" value="1"/>
</dbReference>
<dbReference type="PATRIC" id="fig|1231190.3.peg.2184"/>
<proteinExistence type="inferred from homology"/>
<dbReference type="NCBIfam" id="TIGR01256">
    <property type="entry name" value="modA"/>
    <property type="match status" value="1"/>
</dbReference>
<evidence type="ECO:0000256" key="7">
    <source>
        <dbReference type="SAM" id="SignalP"/>
    </source>
</evidence>
<dbReference type="InterPro" id="IPR050682">
    <property type="entry name" value="ModA/WtpA"/>
</dbReference>
<dbReference type="GO" id="GO:0015689">
    <property type="term" value="P:molybdate ion transport"/>
    <property type="evidence" value="ECO:0007669"/>
    <property type="project" value="InterPro"/>
</dbReference>
<dbReference type="GO" id="GO:0046872">
    <property type="term" value="F:metal ion binding"/>
    <property type="evidence" value="ECO:0007669"/>
    <property type="project" value="UniProtKB-KW"/>
</dbReference>
<comment type="similarity">
    <text evidence="1">Belongs to the bacterial solute-binding protein ModA family.</text>
</comment>
<evidence type="ECO:0000256" key="1">
    <source>
        <dbReference type="ARBA" id="ARBA00009175"/>
    </source>
</evidence>
<feature type="signal peptide" evidence="7">
    <location>
        <begin position="1"/>
        <end position="40"/>
    </location>
</feature>
<dbReference type="GO" id="GO:0030973">
    <property type="term" value="F:molybdate ion binding"/>
    <property type="evidence" value="ECO:0007669"/>
    <property type="project" value="InterPro"/>
</dbReference>
<dbReference type="AlphaFoldDB" id="K2N502"/>
<evidence type="ECO:0000256" key="3">
    <source>
        <dbReference type="ARBA" id="ARBA00022723"/>
    </source>
</evidence>
<evidence type="ECO:0000256" key="2">
    <source>
        <dbReference type="ARBA" id="ARBA00022505"/>
    </source>
</evidence>
<dbReference type="CDD" id="cd13539">
    <property type="entry name" value="PBP2_AvModA"/>
    <property type="match status" value="1"/>
</dbReference>
<keyword evidence="4 7" id="KW-0732">Signal</keyword>
<sequence length="268" mass="28447">MVRANFTIQERFMLMETRVRWGVAGAVMVVCAALAGPAAAGETNVAVAANFTEAAKEIATLFSAETEHQAVLSFGSTGQLYTQITQDAPFEVFLAADDDRPAKAIAEGYGVEGSSFTYAIGKLVLWSSEADLVKDQETLKAGDFQKIAVANPETAPYGTAAVEAMKALGVYDALKNKIVQGNNIAQTYQFVETANAELGFVAKAQLAGNESGSRWEVPGDLYNPIKQDAVLLKKGEANDAARAFVAFLRSPAALAVIEKYGYGVESAN</sequence>
<dbReference type="InterPro" id="IPR005950">
    <property type="entry name" value="ModA"/>
</dbReference>
<evidence type="ECO:0000256" key="5">
    <source>
        <dbReference type="ARBA" id="ARBA00062515"/>
    </source>
</evidence>
<reference evidence="8 9" key="1">
    <citation type="journal article" date="2012" name="J. Bacteriol.">
        <title>Genome Sequence of Nitratireductor indicus Type Strain C115.</title>
        <authorList>
            <person name="Lai Q."/>
            <person name="Li G."/>
            <person name="Yu Z."/>
            <person name="Shao Z."/>
        </authorList>
    </citation>
    <scope>NUCLEOTIDE SEQUENCE [LARGE SCALE GENOMIC DNA]</scope>
    <source>
        <strain evidence="8 9">C115</strain>
    </source>
</reference>
<dbReference type="InterPro" id="IPR044084">
    <property type="entry name" value="AvModA-like_subst-bd"/>
</dbReference>
<dbReference type="Gene3D" id="3.40.190.10">
    <property type="entry name" value="Periplasmic binding protein-like II"/>
    <property type="match status" value="2"/>
</dbReference>
<dbReference type="eggNOG" id="COG0725">
    <property type="taxonomic scope" value="Bacteria"/>
</dbReference>
<evidence type="ECO:0000256" key="4">
    <source>
        <dbReference type="ARBA" id="ARBA00022729"/>
    </source>
</evidence>
<dbReference type="STRING" id="721133.SAMN05216176_106125"/>
<dbReference type="Pfam" id="PF13531">
    <property type="entry name" value="SBP_bac_11"/>
    <property type="match status" value="1"/>
</dbReference>